<dbReference type="RefSeq" id="WP_010803596.1">
    <property type="nucleotide sequence ID" value="NZ_CAJSYT010000001.1"/>
</dbReference>
<dbReference type="Pfam" id="PF20647">
    <property type="entry name" value="DUF6808"/>
    <property type="match status" value="1"/>
</dbReference>
<feature type="domain" description="DUF6808" evidence="1">
    <location>
        <begin position="76"/>
        <end position="154"/>
    </location>
</feature>
<accession>A0A6G1ZLR8</accession>
<evidence type="ECO:0000259" key="1">
    <source>
        <dbReference type="Pfam" id="PF20647"/>
    </source>
</evidence>
<evidence type="ECO:0000313" key="2">
    <source>
        <dbReference type="EMBL" id="MRY14752.1"/>
    </source>
</evidence>
<dbReference type="EMBL" id="WKLP01000066">
    <property type="protein sequence ID" value="MRY14752.1"/>
    <property type="molecule type" value="Genomic_DNA"/>
</dbReference>
<organism evidence="2">
    <name type="scientific">Parabacteroides goldsteinii</name>
    <dbReference type="NCBI Taxonomy" id="328812"/>
    <lineage>
        <taxon>Bacteria</taxon>
        <taxon>Pseudomonadati</taxon>
        <taxon>Bacteroidota</taxon>
        <taxon>Bacteroidia</taxon>
        <taxon>Bacteroidales</taxon>
        <taxon>Tannerellaceae</taxon>
        <taxon>Parabacteroides</taxon>
    </lineage>
</organism>
<protein>
    <recommendedName>
        <fullName evidence="1">DUF6808 domain-containing protein</fullName>
    </recommendedName>
</protein>
<dbReference type="InterPro" id="IPR049214">
    <property type="entry name" value="DUF6808"/>
</dbReference>
<gene>
    <name evidence="2" type="ORF">GKE01_25360</name>
</gene>
<name>A0A6G1ZLR8_9BACT</name>
<proteinExistence type="predicted"/>
<reference evidence="2" key="1">
    <citation type="journal article" date="2019" name="Nat. Med.">
        <title>A library of human gut bacterial isolates paired with longitudinal multiomics data enables mechanistic microbiome research.</title>
        <authorList>
            <person name="Poyet M."/>
            <person name="Groussin M."/>
            <person name="Gibbons S.M."/>
            <person name="Avila-Pacheco J."/>
            <person name="Jiang X."/>
            <person name="Kearney S.M."/>
            <person name="Perrotta A.R."/>
            <person name="Berdy B."/>
            <person name="Zhao S."/>
            <person name="Lieberman T.D."/>
            <person name="Swanson P.K."/>
            <person name="Smith M."/>
            <person name="Roesemann S."/>
            <person name="Alexander J.E."/>
            <person name="Rich S.A."/>
            <person name="Livny J."/>
            <person name="Vlamakis H."/>
            <person name="Clish C."/>
            <person name="Bullock K."/>
            <person name="Deik A."/>
            <person name="Scott J."/>
            <person name="Pierce K.A."/>
            <person name="Xavier R.J."/>
            <person name="Alm E.J."/>
        </authorList>
    </citation>
    <scope>NUCLEOTIDE SEQUENCE</scope>
    <source>
        <strain evidence="2">BIOML-A4</strain>
    </source>
</reference>
<comment type="caution">
    <text evidence="2">The sequence shown here is derived from an EMBL/GenBank/DDBJ whole genome shotgun (WGS) entry which is preliminary data.</text>
</comment>
<dbReference type="AlphaFoldDB" id="A0A6G1ZLR8"/>
<sequence length="154" mass="17414">MKSWRIICVLLLCTACFFVGRRTRQPVACGVIRADTITIRDTLRDSVPYPIYETLIREVPEPFPVYITRQGDTVHDTIYIPVPISQKEYATDNYRAWVSGYNAALDSIDVFPKTAYITKKVPVRKWGLGLIGGYGIGQSGLSPYIGIGGYYRIW</sequence>